<dbReference type="InterPro" id="IPR001647">
    <property type="entry name" value="HTH_TetR"/>
</dbReference>
<dbReference type="PRINTS" id="PR00455">
    <property type="entry name" value="HTHTETR"/>
</dbReference>
<keyword evidence="6" id="KW-1185">Reference proteome</keyword>
<dbReference type="GO" id="GO:0000976">
    <property type="term" value="F:transcription cis-regulatory region binding"/>
    <property type="evidence" value="ECO:0007669"/>
    <property type="project" value="TreeGrafter"/>
</dbReference>
<feature type="domain" description="HTH tetR-type" evidence="4">
    <location>
        <begin position="31"/>
        <end position="91"/>
    </location>
</feature>
<dbReference type="STRING" id="1210086.GCA_001613105_01888"/>
<dbReference type="AlphaFoldDB" id="A0A370I4M1"/>
<evidence type="ECO:0000313" key="6">
    <source>
        <dbReference type="Proteomes" id="UP000254869"/>
    </source>
</evidence>
<dbReference type="PANTHER" id="PTHR30055:SF235">
    <property type="entry name" value="TRANSCRIPTIONAL REGULATORY PROTEIN"/>
    <property type="match status" value="1"/>
</dbReference>
<evidence type="ECO:0000313" key="5">
    <source>
        <dbReference type="EMBL" id="RDI65678.1"/>
    </source>
</evidence>
<keyword evidence="1 2" id="KW-0238">DNA-binding</keyword>
<comment type="caution">
    <text evidence="5">The sequence shown here is derived from an EMBL/GenBank/DDBJ whole genome shotgun (WGS) entry which is preliminary data.</text>
</comment>
<dbReference type="Pfam" id="PF17920">
    <property type="entry name" value="TetR_C_16"/>
    <property type="match status" value="1"/>
</dbReference>
<reference evidence="5 6" key="1">
    <citation type="submission" date="2018-07" db="EMBL/GenBank/DDBJ databases">
        <title>Genomic Encyclopedia of Type Strains, Phase IV (KMG-IV): sequencing the most valuable type-strain genomes for metagenomic binning, comparative biology and taxonomic classification.</title>
        <authorList>
            <person name="Goeker M."/>
        </authorList>
    </citation>
    <scope>NUCLEOTIDE SEQUENCE [LARGE SCALE GENOMIC DNA]</scope>
    <source>
        <strain evidence="5 6">DSM 44290</strain>
    </source>
</reference>
<accession>A0A370I4M1</accession>
<feature type="region of interest" description="Disordered" evidence="3">
    <location>
        <begin position="1"/>
        <end position="34"/>
    </location>
</feature>
<dbReference type="RefSeq" id="WP_067994974.1">
    <property type="nucleotide sequence ID" value="NZ_QQBC01000006.1"/>
</dbReference>
<dbReference type="Gene3D" id="1.10.357.10">
    <property type="entry name" value="Tetracycline Repressor, domain 2"/>
    <property type="match status" value="1"/>
</dbReference>
<name>A0A370I4M1_9NOCA</name>
<dbReference type="GO" id="GO:0003700">
    <property type="term" value="F:DNA-binding transcription factor activity"/>
    <property type="evidence" value="ECO:0007669"/>
    <property type="project" value="TreeGrafter"/>
</dbReference>
<dbReference type="PROSITE" id="PS50977">
    <property type="entry name" value="HTH_TETR_2"/>
    <property type="match status" value="1"/>
</dbReference>
<evidence type="ECO:0000256" key="2">
    <source>
        <dbReference type="PROSITE-ProRule" id="PRU00335"/>
    </source>
</evidence>
<organism evidence="5 6">
    <name type="scientific">Nocardia pseudobrasiliensis</name>
    <dbReference type="NCBI Taxonomy" id="45979"/>
    <lineage>
        <taxon>Bacteria</taxon>
        <taxon>Bacillati</taxon>
        <taxon>Actinomycetota</taxon>
        <taxon>Actinomycetes</taxon>
        <taxon>Mycobacteriales</taxon>
        <taxon>Nocardiaceae</taxon>
        <taxon>Nocardia</taxon>
    </lineage>
</organism>
<dbReference type="InterPro" id="IPR041678">
    <property type="entry name" value="TetR_C_16"/>
</dbReference>
<evidence type="ECO:0000259" key="4">
    <source>
        <dbReference type="PROSITE" id="PS50977"/>
    </source>
</evidence>
<dbReference type="InterPro" id="IPR050109">
    <property type="entry name" value="HTH-type_TetR-like_transc_reg"/>
</dbReference>
<evidence type="ECO:0000256" key="3">
    <source>
        <dbReference type="SAM" id="MobiDB-lite"/>
    </source>
</evidence>
<dbReference type="EMBL" id="QQBC01000006">
    <property type="protein sequence ID" value="RDI65678.1"/>
    <property type="molecule type" value="Genomic_DNA"/>
</dbReference>
<protein>
    <submittedName>
        <fullName evidence="5">TetR family transcriptional regulator</fullName>
    </submittedName>
</protein>
<sequence>MTATGSGGRAQEVDSNGPAGSGRSGRRPGQSGTREAILEAARARFAEVGFDKASIRSIAGAAGVDPALVHHYFGTKAELLTAALRLPLDPQIITARIAAAPIEDLGETIVRHVVQVWDSPIGVQAVAAFRTLLGGDGALARQFLLEVVLKDVRRRVDSPPGTGDTRVVLTASQMIGLLVGRKIVAIEPLASMPVGEVARLVGPTLQRYLTGDLDFSSEP</sequence>
<dbReference type="InterPro" id="IPR036271">
    <property type="entry name" value="Tet_transcr_reg_TetR-rel_C_sf"/>
</dbReference>
<dbReference type="PANTHER" id="PTHR30055">
    <property type="entry name" value="HTH-TYPE TRANSCRIPTIONAL REGULATOR RUTR"/>
    <property type="match status" value="1"/>
</dbReference>
<gene>
    <name evidence="5" type="ORF">DFR76_106550</name>
</gene>
<dbReference type="Gene3D" id="1.10.10.60">
    <property type="entry name" value="Homeodomain-like"/>
    <property type="match status" value="1"/>
</dbReference>
<dbReference type="SUPFAM" id="SSF46689">
    <property type="entry name" value="Homeodomain-like"/>
    <property type="match status" value="1"/>
</dbReference>
<proteinExistence type="predicted"/>
<dbReference type="Pfam" id="PF00440">
    <property type="entry name" value="TetR_N"/>
    <property type="match status" value="1"/>
</dbReference>
<dbReference type="Proteomes" id="UP000254869">
    <property type="component" value="Unassembled WGS sequence"/>
</dbReference>
<dbReference type="SUPFAM" id="SSF48498">
    <property type="entry name" value="Tetracyclin repressor-like, C-terminal domain"/>
    <property type="match status" value="1"/>
</dbReference>
<evidence type="ECO:0000256" key="1">
    <source>
        <dbReference type="ARBA" id="ARBA00023125"/>
    </source>
</evidence>
<dbReference type="InterPro" id="IPR009057">
    <property type="entry name" value="Homeodomain-like_sf"/>
</dbReference>
<feature type="DNA-binding region" description="H-T-H motif" evidence="2">
    <location>
        <begin position="54"/>
        <end position="73"/>
    </location>
</feature>